<dbReference type="GO" id="GO:0032993">
    <property type="term" value="C:protein-DNA complex"/>
    <property type="evidence" value="ECO:0007669"/>
    <property type="project" value="TreeGrafter"/>
</dbReference>
<dbReference type="PANTHER" id="PTHR30346">
    <property type="entry name" value="TRANSCRIPTIONAL DUAL REGULATOR HCAR-RELATED"/>
    <property type="match status" value="1"/>
</dbReference>
<keyword evidence="3" id="KW-0238">DNA-binding</keyword>
<evidence type="ECO:0000256" key="3">
    <source>
        <dbReference type="ARBA" id="ARBA00023125"/>
    </source>
</evidence>
<dbReference type="Pfam" id="PF03466">
    <property type="entry name" value="LysR_substrate"/>
    <property type="match status" value="1"/>
</dbReference>
<proteinExistence type="inferred from homology"/>
<dbReference type="InterPro" id="IPR000847">
    <property type="entry name" value="LysR_HTH_N"/>
</dbReference>
<evidence type="ECO:0000256" key="2">
    <source>
        <dbReference type="ARBA" id="ARBA00023015"/>
    </source>
</evidence>
<keyword evidence="7" id="KW-1185">Reference proteome</keyword>
<dbReference type="EMBL" id="JABWMJ010000018">
    <property type="protein sequence ID" value="NUZ08872.1"/>
    <property type="molecule type" value="Genomic_DNA"/>
</dbReference>
<dbReference type="RefSeq" id="WP_176071726.1">
    <property type="nucleotide sequence ID" value="NZ_JABWMJ010000018.1"/>
</dbReference>
<reference evidence="6 7" key="1">
    <citation type="submission" date="2020-06" db="EMBL/GenBank/DDBJ databases">
        <title>Schlegella sp. ID0723 isolated from air conditioner.</title>
        <authorList>
            <person name="Kim D.Y."/>
            <person name="Kim D.-U."/>
        </authorList>
    </citation>
    <scope>NUCLEOTIDE SEQUENCE [LARGE SCALE GENOMIC DNA]</scope>
    <source>
        <strain evidence="6 7">ID0723</strain>
    </source>
</reference>
<feature type="domain" description="HTH lysR-type" evidence="5">
    <location>
        <begin position="1"/>
        <end position="58"/>
    </location>
</feature>
<evidence type="ECO:0000313" key="7">
    <source>
        <dbReference type="Proteomes" id="UP000529637"/>
    </source>
</evidence>
<dbReference type="InterPro" id="IPR005119">
    <property type="entry name" value="LysR_subst-bd"/>
</dbReference>
<dbReference type="AlphaFoldDB" id="A0A7Y6NTF7"/>
<organism evidence="6 7">
    <name type="scientific">Piscinibacter koreensis</name>
    <dbReference type="NCBI Taxonomy" id="2742824"/>
    <lineage>
        <taxon>Bacteria</taxon>
        <taxon>Pseudomonadati</taxon>
        <taxon>Pseudomonadota</taxon>
        <taxon>Betaproteobacteria</taxon>
        <taxon>Burkholderiales</taxon>
        <taxon>Sphaerotilaceae</taxon>
        <taxon>Piscinibacter</taxon>
    </lineage>
</organism>
<dbReference type="SUPFAM" id="SSF53850">
    <property type="entry name" value="Periplasmic binding protein-like II"/>
    <property type="match status" value="1"/>
</dbReference>
<dbReference type="Proteomes" id="UP000529637">
    <property type="component" value="Unassembled WGS sequence"/>
</dbReference>
<protein>
    <submittedName>
        <fullName evidence="6">LysR family transcriptional regulator</fullName>
    </submittedName>
</protein>
<name>A0A7Y6NTF7_9BURK</name>
<dbReference type="Pfam" id="PF00126">
    <property type="entry name" value="HTH_1"/>
    <property type="match status" value="1"/>
</dbReference>
<dbReference type="InterPro" id="IPR036390">
    <property type="entry name" value="WH_DNA-bd_sf"/>
</dbReference>
<evidence type="ECO:0000256" key="1">
    <source>
        <dbReference type="ARBA" id="ARBA00009437"/>
    </source>
</evidence>
<dbReference type="Gene3D" id="1.10.10.10">
    <property type="entry name" value="Winged helix-like DNA-binding domain superfamily/Winged helix DNA-binding domain"/>
    <property type="match status" value="1"/>
</dbReference>
<gene>
    <name evidence="6" type="ORF">HQN59_24310</name>
</gene>
<keyword evidence="4" id="KW-0804">Transcription</keyword>
<evidence type="ECO:0000313" key="6">
    <source>
        <dbReference type="EMBL" id="NUZ08872.1"/>
    </source>
</evidence>
<dbReference type="PROSITE" id="PS50931">
    <property type="entry name" value="HTH_LYSR"/>
    <property type="match status" value="1"/>
</dbReference>
<comment type="similarity">
    <text evidence="1">Belongs to the LysR transcriptional regulatory family.</text>
</comment>
<evidence type="ECO:0000256" key="4">
    <source>
        <dbReference type="ARBA" id="ARBA00023163"/>
    </source>
</evidence>
<comment type="caution">
    <text evidence="6">The sequence shown here is derived from an EMBL/GenBank/DDBJ whole genome shotgun (WGS) entry which is preliminary data.</text>
</comment>
<dbReference type="FunFam" id="1.10.10.10:FF:000001">
    <property type="entry name" value="LysR family transcriptional regulator"/>
    <property type="match status" value="1"/>
</dbReference>
<accession>A0A7Y6NTF7</accession>
<evidence type="ECO:0000259" key="5">
    <source>
        <dbReference type="PROSITE" id="PS50931"/>
    </source>
</evidence>
<dbReference type="CDD" id="cd08414">
    <property type="entry name" value="PBP2_LTTR_aromatics_like"/>
    <property type="match status" value="1"/>
</dbReference>
<dbReference type="SUPFAM" id="SSF46785">
    <property type="entry name" value="Winged helix' DNA-binding domain"/>
    <property type="match status" value="1"/>
</dbReference>
<dbReference type="InterPro" id="IPR036388">
    <property type="entry name" value="WH-like_DNA-bd_sf"/>
</dbReference>
<sequence>MELRQLRYFLAVAEELHFGKAAERVHIAQSPLSRQIKQLEDELGVQLFRRTKRSVELTDAGRALIPEAEDILSATRRAKETAVGAQQGRIGRLTIGFTQSAMYTPLPRILRQYNTIAPRVELHFREHVLTPEQVLALTTSRMDLGFLRPPVANPDIELLPVMQEKLVLAVPEGSALARKPVLALRDVANENFVTFSKSIDSSLSAAVLGLCQATGFQPRITQEAKEVATIVMLVASGLGVALVPASAEAIRQDGVALRPIEGETPTLTVALAWNRATRSAVRDEFIAVAREIVAAPRRPHS</sequence>
<keyword evidence="2" id="KW-0805">Transcription regulation</keyword>
<dbReference type="Gene3D" id="3.40.190.10">
    <property type="entry name" value="Periplasmic binding protein-like II"/>
    <property type="match status" value="2"/>
</dbReference>
<dbReference type="PANTHER" id="PTHR30346:SF0">
    <property type="entry name" value="HCA OPERON TRANSCRIPTIONAL ACTIVATOR HCAR"/>
    <property type="match status" value="1"/>
</dbReference>
<dbReference type="GO" id="GO:0003677">
    <property type="term" value="F:DNA binding"/>
    <property type="evidence" value="ECO:0007669"/>
    <property type="project" value="UniProtKB-KW"/>
</dbReference>
<dbReference type="PRINTS" id="PR00039">
    <property type="entry name" value="HTHLYSR"/>
</dbReference>
<dbReference type="GO" id="GO:0003700">
    <property type="term" value="F:DNA-binding transcription factor activity"/>
    <property type="evidence" value="ECO:0007669"/>
    <property type="project" value="InterPro"/>
</dbReference>